<name>A0ABM9MKE5_9MYCO</name>
<dbReference type="EMBL" id="OY726395">
    <property type="protein sequence ID" value="CAJ1587394.1"/>
    <property type="molecule type" value="Genomic_DNA"/>
</dbReference>
<dbReference type="InterPro" id="IPR024726">
    <property type="entry name" value="FhuF_C"/>
</dbReference>
<evidence type="ECO:0000259" key="1">
    <source>
        <dbReference type="Pfam" id="PF11575"/>
    </source>
</evidence>
<gene>
    <name evidence="2" type="ORF">MU0050_004773</name>
</gene>
<protein>
    <submittedName>
        <fullName evidence="2">(2Fe-2S)-binding protein</fullName>
    </submittedName>
</protein>
<feature type="domain" description="Ferric siderophore reductase C-terminal" evidence="1">
    <location>
        <begin position="222"/>
        <end position="242"/>
    </location>
</feature>
<keyword evidence="3" id="KW-1185">Reference proteome</keyword>
<accession>A0ABM9MKE5</accession>
<dbReference type="Pfam" id="PF11575">
    <property type="entry name" value="FhuF_C"/>
    <property type="match status" value="1"/>
</dbReference>
<proteinExistence type="predicted"/>
<evidence type="ECO:0000313" key="2">
    <source>
        <dbReference type="EMBL" id="CAJ1587394.1"/>
    </source>
</evidence>
<dbReference type="RefSeq" id="WP_316513153.1">
    <property type="nucleotide sequence ID" value="NZ_OY726395.1"/>
</dbReference>
<evidence type="ECO:0000313" key="3">
    <source>
        <dbReference type="Proteomes" id="UP001190466"/>
    </source>
</evidence>
<sequence length="243" mass="26255">MTAHTYLPPDTYADAPRADPERVRAAVATAARYGPYFGWHTGAATATLSREQLFDPDQLRVLLRTIGDNVGSEEDRVTASTFHYGFAARCWSMALGVWQRGGVVIDPSTVRYVVNPSGSVDLSLNEFRGWDGNDLAVDEAADLVAAVVMTDHLTRLHSALRAAVRVADGLLWGNVAAALSSAARRVGAGRSDDRVTPVATTLLARDPLRSKMVPTAAGGLRRNTCCLWYRTRDHTKCGDCPLA</sequence>
<reference evidence="2 3" key="1">
    <citation type="submission" date="2023-08" db="EMBL/GenBank/DDBJ databases">
        <authorList>
            <person name="Folkvardsen B D."/>
            <person name="Norman A."/>
        </authorList>
    </citation>
    <scope>NUCLEOTIDE SEQUENCE [LARGE SCALE GENOMIC DNA]</scope>
    <source>
        <strain evidence="2 3">Mu0050</strain>
    </source>
</reference>
<dbReference type="Proteomes" id="UP001190466">
    <property type="component" value="Chromosome"/>
</dbReference>
<organism evidence="2 3">
    <name type="scientific">[Mycobacterium] wendilense</name>
    <dbReference type="NCBI Taxonomy" id="3064284"/>
    <lineage>
        <taxon>Bacteria</taxon>
        <taxon>Bacillati</taxon>
        <taxon>Actinomycetota</taxon>
        <taxon>Actinomycetes</taxon>
        <taxon>Mycobacteriales</taxon>
        <taxon>Mycobacteriaceae</taxon>
        <taxon>Mycolicibacter</taxon>
    </lineage>
</organism>